<dbReference type="InterPro" id="IPR004437">
    <property type="entry name" value="ParB/RepB/Spo0J"/>
</dbReference>
<keyword evidence="3" id="KW-0238">DNA-binding</keyword>
<dbReference type="Pfam" id="PF02195">
    <property type="entry name" value="ParB_N"/>
    <property type="match status" value="1"/>
</dbReference>
<dbReference type="GO" id="GO:0007059">
    <property type="term" value="P:chromosome segregation"/>
    <property type="evidence" value="ECO:0007669"/>
    <property type="project" value="UniProtKB-KW"/>
</dbReference>
<comment type="similarity">
    <text evidence="1">Belongs to the ParB family.</text>
</comment>
<feature type="compositionally biased region" description="Low complexity" evidence="4">
    <location>
        <begin position="236"/>
        <end position="247"/>
    </location>
</feature>
<dbReference type="AlphaFoldDB" id="A0A7H0VE41"/>
<dbReference type="RefSeq" id="WP_210758523.1">
    <property type="nucleotide sequence ID" value="NZ_CP060139.1"/>
</dbReference>
<evidence type="ECO:0000313" key="7">
    <source>
        <dbReference type="Proteomes" id="UP000516305"/>
    </source>
</evidence>
<dbReference type="FunFam" id="3.90.1530.30:FF:000001">
    <property type="entry name" value="Chromosome partitioning protein ParB"/>
    <property type="match status" value="1"/>
</dbReference>
<dbReference type="InterPro" id="IPR050336">
    <property type="entry name" value="Chromosome_partition/occlusion"/>
</dbReference>
<keyword evidence="2" id="KW-0159">Chromosome partition</keyword>
<dbReference type="PANTHER" id="PTHR33375:SF1">
    <property type="entry name" value="CHROMOSOME-PARTITIONING PROTEIN PARB-RELATED"/>
    <property type="match status" value="1"/>
</dbReference>
<dbReference type="NCBIfam" id="TIGR00180">
    <property type="entry name" value="parB_part"/>
    <property type="match status" value="1"/>
</dbReference>
<evidence type="ECO:0000256" key="2">
    <source>
        <dbReference type="ARBA" id="ARBA00022829"/>
    </source>
</evidence>
<sequence length="299" mass="33481">MATPKRKAMGKGLAALLNDTGNVSTGKDQNADKVLGSIAEIPLEQIVANPDQPRTLFDPEALEELAVSIKELGIIQPITVRKVEGDNFQIISGERRYRASKIAGLDSIPAYIRLADDQSTLEMALVENIQREELDPIEIALSYQRLIEECDLTQEAMSERVGKKRSTITNYLRLLKLQPLIQAGLRDKMISMGHARALINVEQEEEQVELYHDAIKKDLSVRQIEEAVRKLKTSKTESTSKASTSSSPLPENYAQAQENLSEKLQMKVDLSRSKRGRGKISISFRNDAELDRILEQLQN</sequence>
<evidence type="ECO:0000256" key="3">
    <source>
        <dbReference type="ARBA" id="ARBA00023125"/>
    </source>
</evidence>
<dbReference type="InterPro" id="IPR003115">
    <property type="entry name" value="ParB_N"/>
</dbReference>
<keyword evidence="7" id="KW-1185">Reference proteome</keyword>
<organism evidence="6 7">
    <name type="scientific">Croceimicrobium hydrocarbonivorans</name>
    <dbReference type="NCBI Taxonomy" id="2761580"/>
    <lineage>
        <taxon>Bacteria</taxon>
        <taxon>Pseudomonadati</taxon>
        <taxon>Bacteroidota</taxon>
        <taxon>Flavobacteriia</taxon>
        <taxon>Flavobacteriales</taxon>
        <taxon>Owenweeksiaceae</taxon>
        <taxon>Croceimicrobium</taxon>
    </lineage>
</organism>
<dbReference type="Gene3D" id="3.90.1530.30">
    <property type="match status" value="1"/>
</dbReference>
<evidence type="ECO:0000313" key="6">
    <source>
        <dbReference type="EMBL" id="QNR23989.1"/>
    </source>
</evidence>
<reference evidence="6 7" key="1">
    <citation type="submission" date="2020-08" db="EMBL/GenBank/DDBJ databases">
        <title>Croceimicrobium hydrocarbonivorans gen. nov., sp. nov., a novel marine bacterium isolated from a bacterial consortium that degrades polyethylene terephthalate.</title>
        <authorList>
            <person name="Liu R."/>
        </authorList>
    </citation>
    <scope>NUCLEOTIDE SEQUENCE [LARGE SCALE GENOMIC DNA]</scope>
    <source>
        <strain evidence="6 7">A20-9</strain>
    </source>
</reference>
<feature type="region of interest" description="Disordered" evidence="4">
    <location>
        <begin position="230"/>
        <end position="258"/>
    </location>
</feature>
<evidence type="ECO:0000256" key="4">
    <source>
        <dbReference type="SAM" id="MobiDB-lite"/>
    </source>
</evidence>
<dbReference type="SUPFAM" id="SSF109709">
    <property type="entry name" value="KorB DNA-binding domain-like"/>
    <property type="match status" value="1"/>
</dbReference>
<dbReference type="CDD" id="cd16393">
    <property type="entry name" value="SPO0J_N"/>
    <property type="match status" value="1"/>
</dbReference>
<evidence type="ECO:0000259" key="5">
    <source>
        <dbReference type="SMART" id="SM00470"/>
    </source>
</evidence>
<dbReference type="FunFam" id="1.10.10.2830:FF:000001">
    <property type="entry name" value="Chromosome partitioning protein ParB"/>
    <property type="match status" value="1"/>
</dbReference>
<dbReference type="SMART" id="SM00470">
    <property type="entry name" value="ParB"/>
    <property type="match status" value="1"/>
</dbReference>
<gene>
    <name evidence="6" type="ORF">H4K34_16690</name>
</gene>
<dbReference type="KEGG" id="chyd:H4K34_16690"/>
<dbReference type="InterPro" id="IPR036086">
    <property type="entry name" value="ParB/Sulfiredoxin_sf"/>
</dbReference>
<dbReference type="EMBL" id="CP060139">
    <property type="protein sequence ID" value="QNR23989.1"/>
    <property type="molecule type" value="Genomic_DNA"/>
</dbReference>
<protein>
    <submittedName>
        <fullName evidence="6">ParB/RepB/Spo0J family partition protein</fullName>
    </submittedName>
</protein>
<dbReference type="SUPFAM" id="SSF110849">
    <property type="entry name" value="ParB/Sulfiredoxin"/>
    <property type="match status" value="1"/>
</dbReference>
<dbReference type="Gene3D" id="1.10.10.2830">
    <property type="match status" value="1"/>
</dbReference>
<accession>A0A7H0VE41</accession>
<evidence type="ECO:0000256" key="1">
    <source>
        <dbReference type="ARBA" id="ARBA00006295"/>
    </source>
</evidence>
<dbReference type="Proteomes" id="UP000516305">
    <property type="component" value="Chromosome"/>
</dbReference>
<dbReference type="InterPro" id="IPR057240">
    <property type="entry name" value="ParB_dimer_C"/>
</dbReference>
<name>A0A7H0VE41_9FLAO</name>
<dbReference type="Pfam" id="PF17762">
    <property type="entry name" value="HTH_ParB"/>
    <property type="match status" value="1"/>
</dbReference>
<dbReference type="GO" id="GO:0003677">
    <property type="term" value="F:DNA binding"/>
    <property type="evidence" value="ECO:0007669"/>
    <property type="project" value="UniProtKB-KW"/>
</dbReference>
<dbReference type="PANTHER" id="PTHR33375">
    <property type="entry name" value="CHROMOSOME-PARTITIONING PROTEIN PARB-RELATED"/>
    <property type="match status" value="1"/>
</dbReference>
<dbReference type="GO" id="GO:0005694">
    <property type="term" value="C:chromosome"/>
    <property type="evidence" value="ECO:0007669"/>
    <property type="project" value="TreeGrafter"/>
</dbReference>
<proteinExistence type="inferred from homology"/>
<dbReference type="InterPro" id="IPR041468">
    <property type="entry name" value="HTH_ParB/Spo0J"/>
</dbReference>
<dbReference type="Pfam" id="PF23552">
    <property type="entry name" value="ParB_C"/>
    <property type="match status" value="1"/>
</dbReference>
<feature type="domain" description="ParB-like N-terminal" evidence="5">
    <location>
        <begin position="39"/>
        <end position="129"/>
    </location>
</feature>